<evidence type="ECO:0000313" key="10">
    <source>
        <dbReference type="Proteomes" id="UP000321154"/>
    </source>
</evidence>
<feature type="transmembrane region" description="Helical" evidence="6">
    <location>
        <begin position="54"/>
        <end position="75"/>
    </location>
</feature>
<feature type="transmembrane region" description="Helical" evidence="6">
    <location>
        <begin position="282"/>
        <end position="301"/>
    </location>
</feature>
<feature type="transmembrane region" description="Helical" evidence="6">
    <location>
        <begin position="347"/>
        <end position="368"/>
    </location>
</feature>
<feature type="transmembrane region" description="Helical" evidence="6">
    <location>
        <begin position="307"/>
        <end position="326"/>
    </location>
</feature>
<feature type="transmembrane region" description="Helical" evidence="6">
    <location>
        <begin position="145"/>
        <end position="164"/>
    </location>
</feature>
<feature type="transmembrane region" description="Helical" evidence="6">
    <location>
        <begin position="253"/>
        <end position="275"/>
    </location>
</feature>
<dbReference type="EMBL" id="BJUV01000001">
    <property type="protein sequence ID" value="GEK81784.1"/>
    <property type="molecule type" value="Genomic_DNA"/>
</dbReference>
<keyword evidence="5 6" id="KW-0472">Membrane</keyword>
<evidence type="ECO:0000259" key="7">
    <source>
        <dbReference type="PROSITE" id="PS50850"/>
    </source>
</evidence>
<dbReference type="PANTHER" id="PTHR43124:SF3">
    <property type="entry name" value="CHLORAMPHENICOL EFFLUX PUMP RV0191"/>
    <property type="match status" value="1"/>
</dbReference>
<feature type="transmembrane region" description="Helical" evidence="6">
    <location>
        <begin position="87"/>
        <end position="110"/>
    </location>
</feature>
<evidence type="ECO:0000313" key="8">
    <source>
        <dbReference type="EMBL" id="GEK81784.1"/>
    </source>
</evidence>
<evidence type="ECO:0000256" key="6">
    <source>
        <dbReference type="SAM" id="Phobius"/>
    </source>
</evidence>
<dbReference type="Proteomes" id="UP000522688">
    <property type="component" value="Unassembled WGS sequence"/>
</dbReference>
<dbReference type="PROSITE" id="PS50850">
    <property type="entry name" value="MFS"/>
    <property type="match status" value="1"/>
</dbReference>
<sequence length="428" mass="43326">MNTLSTRRKTFALIALALGGFGIGSTEFVAMGLLPNIAQDLLPGLYAQSSEEGIARAGWLVSAYALGVVVGAPTIAAMSSHLPKKKLLMGLLALFVAGTVLSAVLPSFGWVLGARFFAGLPHGAYFGIASIVAATIMGPGNRGKGVALVLSGLTIANVVGVPTITALGQAQGWRTAYLAVAAIFALTFVAVALAVPRLEGDSAASMKRELSAFRKPQVWLVMGVGAIGFGGFFAVYSYIANAVTEGAGVDEGVVPWVLVGVGVGMTIGNVIGGWAADKNLKAALTVGFVGLIAALVAYALLVDGIVGIFVTTFLLGLVSSMIGPSVQSRLMEVAGESQVIGAALNHSSMNLGNSAGAYLGGAVIAAGFGFAAPGWVGVALALAGVVLTVVSFRLQRTGDARQAALCAAAERADHQEDTDTGSVFITQG</sequence>
<feature type="transmembrane region" description="Helical" evidence="6">
    <location>
        <begin position="374"/>
        <end position="392"/>
    </location>
</feature>
<dbReference type="InterPro" id="IPR020846">
    <property type="entry name" value="MFS_dom"/>
</dbReference>
<reference evidence="9 11" key="2">
    <citation type="submission" date="2020-07" db="EMBL/GenBank/DDBJ databases">
        <title>Sequencing the genomes of 1000 actinobacteria strains.</title>
        <authorList>
            <person name="Klenk H.-P."/>
        </authorList>
    </citation>
    <scope>NUCLEOTIDE SEQUENCE [LARGE SCALE GENOMIC DNA]</scope>
    <source>
        <strain evidence="9 11">DSM 10309</strain>
    </source>
</reference>
<evidence type="ECO:0000256" key="1">
    <source>
        <dbReference type="ARBA" id="ARBA00004651"/>
    </source>
</evidence>
<dbReference type="InterPro" id="IPR050189">
    <property type="entry name" value="MFS_Efflux_Transporters"/>
</dbReference>
<dbReference type="OrthoDB" id="9814237at2"/>
<dbReference type="EMBL" id="JACGWW010000001">
    <property type="protein sequence ID" value="MBA8812499.1"/>
    <property type="molecule type" value="Genomic_DNA"/>
</dbReference>
<feature type="transmembrane region" description="Helical" evidence="6">
    <location>
        <begin position="116"/>
        <end position="138"/>
    </location>
</feature>
<keyword evidence="10" id="KW-1185">Reference proteome</keyword>
<gene>
    <name evidence="9" type="ORF">FB463_000723</name>
    <name evidence="8" type="ORF">FFA01_00930</name>
</gene>
<dbReference type="GO" id="GO:0022857">
    <property type="term" value="F:transmembrane transporter activity"/>
    <property type="evidence" value="ECO:0007669"/>
    <property type="project" value="InterPro"/>
</dbReference>
<name>A0A7W3JGM9_9MICO</name>
<feature type="transmembrane region" description="Helical" evidence="6">
    <location>
        <begin position="176"/>
        <end position="198"/>
    </location>
</feature>
<evidence type="ECO:0000256" key="3">
    <source>
        <dbReference type="ARBA" id="ARBA00022692"/>
    </source>
</evidence>
<dbReference type="Proteomes" id="UP000321154">
    <property type="component" value="Unassembled WGS sequence"/>
</dbReference>
<evidence type="ECO:0000256" key="5">
    <source>
        <dbReference type="ARBA" id="ARBA00023136"/>
    </source>
</evidence>
<keyword evidence="2" id="KW-1003">Cell membrane</keyword>
<comment type="subcellular location">
    <subcellularLocation>
        <location evidence="1">Cell membrane</location>
        <topology evidence="1">Multi-pass membrane protein</topology>
    </subcellularLocation>
</comment>
<dbReference type="AlphaFoldDB" id="A0A7W3JGM9"/>
<dbReference type="SUPFAM" id="SSF103473">
    <property type="entry name" value="MFS general substrate transporter"/>
    <property type="match status" value="1"/>
</dbReference>
<dbReference type="PANTHER" id="PTHR43124">
    <property type="entry name" value="PURINE EFFLUX PUMP PBUE"/>
    <property type="match status" value="1"/>
</dbReference>
<dbReference type="InterPro" id="IPR011701">
    <property type="entry name" value="MFS"/>
</dbReference>
<feature type="transmembrane region" description="Helical" evidence="6">
    <location>
        <begin position="12"/>
        <end position="34"/>
    </location>
</feature>
<protein>
    <submittedName>
        <fullName evidence="9">DHA1 family inner membrane transport protein</fullName>
    </submittedName>
    <submittedName>
        <fullName evidence="8">MFS transporter</fullName>
    </submittedName>
</protein>
<dbReference type="Gene3D" id="1.20.1250.20">
    <property type="entry name" value="MFS general substrate transporter like domains"/>
    <property type="match status" value="1"/>
</dbReference>
<evidence type="ECO:0000313" key="9">
    <source>
        <dbReference type="EMBL" id="MBA8812499.1"/>
    </source>
</evidence>
<proteinExistence type="predicted"/>
<keyword evidence="3 6" id="KW-0812">Transmembrane</keyword>
<evidence type="ECO:0000256" key="2">
    <source>
        <dbReference type="ARBA" id="ARBA00022475"/>
    </source>
</evidence>
<accession>A0A7W3JGM9</accession>
<feature type="domain" description="Major facilitator superfamily (MFS) profile" evidence="7">
    <location>
        <begin position="12"/>
        <end position="396"/>
    </location>
</feature>
<dbReference type="CDD" id="cd17324">
    <property type="entry name" value="MFS_NepI_like"/>
    <property type="match status" value="1"/>
</dbReference>
<organism evidence="9 11">
    <name type="scientific">Frigoribacterium faeni</name>
    <dbReference type="NCBI Taxonomy" id="145483"/>
    <lineage>
        <taxon>Bacteria</taxon>
        <taxon>Bacillati</taxon>
        <taxon>Actinomycetota</taxon>
        <taxon>Actinomycetes</taxon>
        <taxon>Micrococcales</taxon>
        <taxon>Microbacteriaceae</taxon>
        <taxon>Frigoribacterium</taxon>
    </lineage>
</organism>
<keyword evidence="4 6" id="KW-1133">Transmembrane helix</keyword>
<dbReference type="Pfam" id="PF07690">
    <property type="entry name" value="MFS_1"/>
    <property type="match status" value="1"/>
</dbReference>
<dbReference type="InterPro" id="IPR036259">
    <property type="entry name" value="MFS_trans_sf"/>
</dbReference>
<dbReference type="RefSeq" id="WP_146851845.1">
    <property type="nucleotide sequence ID" value="NZ_BAAAHR010000002.1"/>
</dbReference>
<feature type="transmembrane region" description="Helical" evidence="6">
    <location>
        <begin position="218"/>
        <end position="241"/>
    </location>
</feature>
<reference evidence="8 10" key="1">
    <citation type="submission" date="2019-07" db="EMBL/GenBank/DDBJ databases">
        <title>Whole genome shotgun sequence of Frigoribacterium faeni NBRC 103066.</title>
        <authorList>
            <person name="Hosoyama A."/>
            <person name="Uohara A."/>
            <person name="Ohji S."/>
            <person name="Ichikawa N."/>
        </authorList>
    </citation>
    <scope>NUCLEOTIDE SEQUENCE [LARGE SCALE GENOMIC DNA]</scope>
    <source>
        <strain evidence="8 10">NBRC 103066</strain>
    </source>
</reference>
<evidence type="ECO:0000256" key="4">
    <source>
        <dbReference type="ARBA" id="ARBA00022989"/>
    </source>
</evidence>
<dbReference type="GO" id="GO:0005886">
    <property type="term" value="C:plasma membrane"/>
    <property type="evidence" value="ECO:0007669"/>
    <property type="project" value="UniProtKB-SubCell"/>
</dbReference>
<evidence type="ECO:0000313" key="11">
    <source>
        <dbReference type="Proteomes" id="UP000522688"/>
    </source>
</evidence>
<comment type="caution">
    <text evidence="9">The sequence shown here is derived from an EMBL/GenBank/DDBJ whole genome shotgun (WGS) entry which is preliminary data.</text>
</comment>